<reference evidence="1" key="1">
    <citation type="submission" date="2020-02" db="EMBL/GenBank/DDBJ databases">
        <authorList>
            <person name="Meier V. D."/>
        </authorList>
    </citation>
    <scope>NUCLEOTIDE SEQUENCE</scope>
    <source>
        <strain evidence="1">AVDCRST_MAG62</strain>
    </source>
</reference>
<dbReference type="EMBL" id="CADCWB010000200">
    <property type="protein sequence ID" value="CAA9528139.1"/>
    <property type="molecule type" value="Genomic_DNA"/>
</dbReference>
<protein>
    <submittedName>
        <fullName evidence="1">Uncharacterized protein</fullName>
    </submittedName>
</protein>
<feature type="non-terminal residue" evidence="1">
    <location>
        <position position="38"/>
    </location>
</feature>
<gene>
    <name evidence="1" type="ORF">AVDCRST_MAG62-1628</name>
</gene>
<accession>A0A6J4TPZ9</accession>
<name>A0A6J4TPZ9_9SPHN</name>
<organism evidence="1">
    <name type="scientific">uncultured Sphingomonas sp</name>
    <dbReference type="NCBI Taxonomy" id="158754"/>
    <lineage>
        <taxon>Bacteria</taxon>
        <taxon>Pseudomonadati</taxon>
        <taxon>Pseudomonadota</taxon>
        <taxon>Alphaproteobacteria</taxon>
        <taxon>Sphingomonadales</taxon>
        <taxon>Sphingomonadaceae</taxon>
        <taxon>Sphingomonas</taxon>
        <taxon>environmental samples</taxon>
    </lineage>
</organism>
<feature type="non-terminal residue" evidence="1">
    <location>
        <position position="1"/>
    </location>
</feature>
<proteinExistence type="predicted"/>
<evidence type="ECO:0000313" key="1">
    <source>
        <dbReference type="EMBL" id="CAA9528139.1"/>
    </source>
</evidence>
<dbReference type="AlphaFoldDB" id="A0A6J4TPZ9"/>
<sequence length="38" mass="4098">GIGAVDALLSRSLPRSPHVGSVGKRARHRAHWEHLAAM</sequence>